<dbReference type="KEGG" id="dme:Dmel_CG45085"/>
<reference evidence="2" key="7">
    <citation type="submission" date="2006-08" db="EMBL/GenBank/DDBJ databases">
        <authorList>
            <person name="Celniker S."/>
            <person name="Carlson J."/>
            <person name="Wan K."/>
            <person name="Frise E."/>
            <person name="Hoskins R."/>
            <person name="Park S."/>
            <person name="Svirskas R."/>
            <person name="Rubin G."/>
        </authorList>
    </citation>
    <scope>NUCLEOTIDE SEQUENCE</scope>
</reference>
<reference evidence="2 5" key="9">
    <citation type="journal article" date="2007" name="Science">
        <title>Sequence finishing and mapping of Drosophila melanogaster heterochromatin.</title>
        <authorList>
            <person name="Hoskins R.A."/>
            <person name="Carlson J.W."/>
            <person name="Kennedy C."/>
            <person name="Acevedo D."/>
            <person name="Evans-Holm M."/>
            <person name="Frise E."/>
            <person name="Wan K.H."/>
            <person name="Park S."/>
            <person name="Mendez-Lago M."/>
            <person name="Rossi F."/>
            <person name="Villasante A."/>
            <person name="Dimitri P."/>
            <person name="Karpen G.H."/>
            <person name="Celniker S.E."/>
        </authorList>
    </citation>
    <scope>NUCLEOTIDE SEQUENCE [LARGE SCALE GENOMIC DNA]</scope>
    <source>
        <strain evidence="5">Berkeley</strain>
    </source>
</reference>
<feature type="region of interest" description="Disordered" evidence="1">
    <location>
        <begin position="1"/>
        <end position="48"/>
    </location>
</feature>
<reference evidence="2 5" key="8">
    <citation type="journal article" date="2007" name="Science">
        <title>The Release 5.1 annotation of Drosophila melanogaster heterochromatin.</title>
        <authorList>
            <person name="Smith C.D."/>
            <person name="Shu S."/>
            <person name="Mungall C.J."/>
            <person name="Karpen G.H."/>
        </authorList>
    </citation>
    <scope>NUCLEOTIDE SEQUENCE [LARGE SCALE GENOMIC DNA]</scope>
    <source>
        <strain evidence="5">Berkeley</strain>
    </source>
</reference>
<reference evidence="2" key="14">
    <citation type="submission" date="2020-05" db="EMBL/GenBank/DDBJ databases">
        <title>Drosophila melanogaster release 4 sequence.</title>
        <authorList>
            <consortium name="Berkeley Drosophila Genome Project"/>
            <person name="Celniker S."/>
            <person name="Carlson J."/>
            <person name="Wan K."/>
            <person name="Pfeiffer B."/>
            <person name="Frise E."/>
            <person name="George R."/>
            <person name="Hoskins R."/>
            <person name="Stapleton M."/>
            <person name="Pacleb J."/>
            <person name="Park S."/>
            <person name="Svirskas R."/>
            <person name="Smith E."/>
            <person name="Yu C."/>
            <person name="Rubin G."/>
        </authorList>
    </citation>
    <scope>NUCLEOTIDE SEQUENCE</scope>
</reference>
<organism evidence="2 5">
    <name type="scientific">Drosophila melanogaster</name>
    <name type="common">Fruit fly</name>
    <dbReference type="NCBI Taxonomy" id="7227"/>
    <lineage>
        <taxon>Eukaryota</taxon>
        <taxon>Metazoa</taxon>
        <taxon>Ecdysozoa</taxon>
        <taxon>Arthropoda</taxon>
        <taxon>Hexapoda</taxon>
        <taxon>Insecta</taxon>
        <taxon>Pterygota</taxon>
        <taxon>Neoptera</taxon>
        <taxon>Endopterygota</taxon>
        <taxon>Diptera</taxon>
        <taxon>Brachycera</taxon>
        <taxon>Muscomorpha</taxon>
        <taxon>Ephydroidea</taxon>
        <taxon>Drosophilidae</taxon>
        <taxon>Drosophila</taxon>
        <taxon>Sophophora</taxon>
    </lineage>
</organism>
<reference evidence="2" key="10">
    <citation type="journal article" date="2015" name="G3 (Bethesda)">
        <title>Gene Model Annotations for Drosophila melanogaster: Impact of High-Throughput Data.</title>
        <authorList>
            <consortium name="FlyBase Consortium"/>
            <person name="Matthews B.B."/>
            <person name="Dos Santos G."/>
            <person name="Crosby M.A."/>
            <person name="Emmert D.B."/>
            <person name="St Pierre S.E."/>
            <person name="Gramates L.S."/>
            <person name="Zhou P."/>
            <person name="Schroeder A.J."/>
            <person name="Falls K."/>
            <person name="Strelets V."/>
            <person name="Russo S.M."/>
            <person name="Gelbart W.M."/>
            <person name="null"/>
        </authorList>
    </citation>
    <scope>NUCLEOTIDE SEQUENCE</scope>
</reference>
<accession>A0A0B4LEZ9</accession>
<reference evidence="2 5" key="4">
    <citation type="journal article" date="2002" name="Genome Biol.">
        <title>The transposable elements of the Drosophila melanogaster euchromatin: a genomics perspective.</title>
        <authorList>
            <person name="Kaminker J.S."/>
            <person name="Bergman C.M."/>
            <person name="Kronmiller B."/>
            <person name="Carlson J."/>
            <person name="Svirskas R."/>
            <person name="Patel S."/>
            <person name="Frise E."/>
            <person name="Wheeler D.A."/>
            <person name="Lewis S.E."/>
            <person name="Rubin G.M."/>
            <person name="Ashburner M."/>
            <person name="Celniker S.E."/>
        </authorList>
    </citation>
    <scope>NUCLEOTIDE SEQUENCE [LARGE SCALE GENOMIC DNA]</scope>
    <source>
        <strain evidence="5">Berkeley</strain>
    </source>
</reference>
<reference evidence="2 5" key="3">
    <citation type="journal article" date="2002" name="Genome Biol.">
        <title>Annotation of the Drosophila melanogaster euchromatic genome: a systematic review.</title>
        <authorList>
            <person name="Misra S."/>
            <person name="Crosby M.A."/>
            <person name="Mungall C.J."/>
            <person name="Matthews B.B."/>
            <person name="Campbell K.S."/>
            <person name="Hradecky P."/>
            <person name="Huang Y."/>
            <person name="Kaminker J.S."/>
            <person name="Millburn G.H."/>
            <person name="Prochnik S.E."/>
            <person name="Smith C.D."/>
            <person name="Tupy J.L."/>
            <person name="Whitfied E.J."/>
            <person name="Bayraktaroglu L."/>
            <person name="Berman B.P."/>
            <person name="Bettencourt B.R."/>
            <person name="Celniker S.E."/>
            <person name="de Grey A.D."/>
            <person name="Drysdale R.A."/>
            <person name="Harris N.L."/>
            <person name="Richter J."/>
            <person name="Russo S."/>
            <person name="Schroeder A.J."/>
            <person name="Shu S.Q."/>
            <person name="Stapleton M."/>
            <person name="Yamada C."/>
            <person name="Ashburner M."/>
            <person name="Gelbart W.M."/>
            <person name="Rubin G.M."/>
            <person name="Lewis S.E."/>
        </authorList>
    </citation>
    <scope>GENOME REANNOTATION</scope>
    <source>
        <strain evidence="5">Berkeley</strain>
    </source>
</reference>
<dbReference type="GeneID" id="19834931"/>
<evidence type="ECO:0000313" key="2">
    <source>
        <dbReference type="EMBL" id="AHN56037.1"/>
    </source>
</evidence>
<evidence type="ECO:0000313" key="3">
    <source>
        <dbReference type="EMBL" id="AHN56038.1"/>
    </source>
</evidence>
<reference evidence="2 5" key="5">
    <citation type="journal article" date="2002" name="Genome Biol.">
        <title>Heterochromatic sequences in a Drosophila whole-genome shotgun assembly.</title>
        <authorList>
            <person name="Hoskins R.A."/>
            <person name="Smith C.D."/>
            <person name="Carlson J.W."/>
            <person name="Carvalho A.B."/>
            <person name="Halpern A."/>
            <person name="Kaminker J.S."/>
            <person name="Kennedy C."/>
            <person name="Mungall C.J."/>
            <person name="Sullivan B.A."/>
            <person name="Sutton G.G."/>
            <person name="Yasuhara J.C."/>
            <person name="Wakimoto B.T."/>
            <person name="Myers E.W."/>
            <person name="Celniker S.E."/>
            <person name="Rubin G.M."/>
            <person name="Karpen G.H."/>
        </authorList>
    </citation>
    <scope>NUCLEOTIDE SEQUENCE [LARGE SCALE GENOMIC DNA]</scope>
    <source>
        <strain evidence="5">Berkeley</strain>
    </source>
</reference>
<dbReference type="EMBL" id="AE013599">
    <property type="protein sequence ID" value="AHN56038.1"/>
    <property type="molecule type" value="Genomic_DNA"/>
</dbReference>
<dbReference type="BioGRID-ORCS" id="19834931">
    <property type="hits" value="0 hits in 1 CRISPR screen"/>
</dbReference>
<sequence>MSWATTKQRHKCFNCSSGSNKNNRSSGSSSNNNNCAPSNKIISTSDFL</sequence>
<evidence type="ECO:0000313" key="5">
    <source>
        <dbReference type="Proteomes" id="UP000000803"/>
    </source>
</evidence>
<evidence type="ECO:0000256" key="1">
    <source>
        <dbReference type="SAM" id="MobiDB-lite"/>
    </source>
</evidence>
<dbReference type="InParanoid" id="A0A0B4LEZ9"/>
<reference evidence="2 5" key="6">
    <citation type="journal article" date="2005" name="PLoS Comput. Biol.">
        <title>Combined evidence annotation of transposable elements in genome sequences.</title>
        <authorList>
            <person name="Quesneville H."/>
            <person name="Bergman C.M."/>
            <person name="Andrieu O."/>
            <person name="Autard D."/>
            <person name="Nouaud D."/>
            <person name="Ashburner M."/>
            <person name="Anxolabehere D."/>
        </authorList>
    </citation>
    <scope>NUCLEOTIDE SEQUENCE [LARGE SCALE GENOMIC DNA]</scope>
    <source>
        <strain evidence="5">Berkeley</strain>
    </source>
</reference>
<reference evidence="2" key="13">
    <citation type="submission" date="2020-04" db="EMBL/GenBank/DDBJ databases">
        <authorList>
            <consortium name="FlyBase"/>
        </authorList>
    </citation>
    <scope>NUCLEOTIDE SEQUENCE</scope>
</reference>
<name>A0A0B4LEZ9_DROME</name>
<keyword evidence="5" id="KW-1185">Reference proteome</keyword>
<dbReference type="FlyBase" id="FBgn0266486">
    <property type="gene designation" value="CG45085"/>
</dbReference>
<evidence type="ECO:0000313" key="4">
    <source>
        <dbReference type="FlyBase" id="FBgn0266486"/>
    </source>
</evidence>
<dbReference type="AlphaFoldDB" id="A0A0B4LEZ9"/>
<dbReference type="Proteomes" id="UP000000803">
    <property type="component" value="Chromosome 2R"/>
</dbReference>
<dbReference type="AGR" id="FB:FBgn0266486"/>
<proteinExistence type="predicted"/>
<dbReference type="Bgee" id="FBgn0266486">
    <property type="expression patterns" value="Expressed in digestive system element and 13 other cell types or tissues"/>
</dbReference>
<dbReference type="RefSeq" id="NP_001286239.1">
    <property type="nucleotide sequence ID" value="NM_001299310.1"/>
</dbReference>
<gene>
    <name evidence="2" type="primary">Dromel_CG8026_FBtr0088611_uORF</name>
    <name evidence="2" type="synonym">Dmel\CG45085</name>
    <name evidence="2 4" type="ORF">CG45085</name>
    <name evidence="2" type="ORF">Dmel_CG45085</name>
</gene>
<reference evidence="2 5" key="1">
    <citation type="journal article" date="2000" name="Science">
        <title>The genome sequence of Drosophila melanogaster.</title>
        <authorList>
            <person name="Adams M.D."/>
            <person name="Celniker S.E."/>
            <person name="Holt R.A."/>
            <person name="Evans C.A."/>
            <person name="Gocayne J.D."/>
            <person name="Amanatides P.G."/>
            <person name="Scherer S.E."/>
            <person name="Li P.W."/>
            <person name="Hoskins R.A."/>
            <person name="Galle R.F."/>
            <person name="George R.A."/>
            <person name="Lewis S.E."/>
            <person name="Richards S."/>
            <person name="Ashburner M."/>
            <person name="Henderson S.N."/>
            <person name="Sutton G.G."/>
            <person name="Wortman J.R."/>
            <person name="Yandell M.D."/>
            <person name="Zhang Q."/>
            <person name="Chen L.X."/>
            <person name="Brandon R.C."/>
            <person name="Rogers Y.H."/>
            <person name="Blazej R.G."/>
            <person name="Champe M."/>
            <person name="Pfeiffer B.D."/>
            <person name="Wan K.H."/>
            <person name="Doyle C."/>
            <person name="Baxter E.G."/>
            <person name="Helt G."/>
            <person name="Nelson C.R."/>
            <person name="Gabor G.L."/>
            <person name="Abril J.F."/>
            <person name="Agbayani A."/>
            <person name="An H.J."/>
            <person name="Andrews-Pfannkoch C."/>
            <person name="Baldwin D."/>
            <person name="Ballew R.M."/>
            <person name="Basu A."/>
            <person name="Baxendale J."/>
            <person name="Bayraktaroglu L."/>
            <person name="Beasley E.M."/>
            <person name="Beeson K.Y."/>
            <person name="Benos P.V."/>
            <person name="Berman B.P."/>
            <person name="Bhandari D."/>
            <person name="Bolshakov S."/>
            <person name="Borkova D."/>
            <person name="Botchan M.R."/>
            <person name="Bouck J."/>
            <person name="Brokstein P."/>
            <person name="Brottier P."/>
            <person name="Burtis K.C."/>
            <person name="Busam D.A."/>
            <person name="Butler H."/>
            <person name="Cadieu E."/>
            <person name="Center A."/>
            <person name="Chandra I."/>
            <person name="Cherry J.M."/>
            <person name="Cawley S."/>
            <person name="Dahlke C."/>
            <person name="Davenport L.B."/>
            <person name="Davies P."/>
            <person name="de Pablos B."/>
            <person name="Delcher A."/>
            <person name="Deng Z."/>
            <person name="Mays A.D."/>
            <person name="Dew I."/>
            <person name="Dietz S.M."/>
            <person name="Dodson K."/>
            <person name="Doup L.E."/>
            <person name="Downes M."/>
            <person name="Dugan-Rocha S."/>
            <person name="Dunkov B.C."/>
            <person name="Dunn P."/>
            <person name="Durbin K.J."/>
            <person name="Evangelista C.C."/>
            <person name="Ferraz C."/>
            <person name="Ferriera S."/>
            <person name="Fleischmann W."/>
            <person name="Fosler C."/>
            <person name="Gabrielian A.E."/>
            <person name="Garg N.S."/>
            <person name="Gelbart W.M."/>
            <person name="Glasser K."/>
            <person name="Glodek A."/>
            <person name="Gong F."/>
            <person name="Gorrell J.H."/>
            <person name="Gu Z."/>
            <person name="Guan P."/>
            <person name="Harris M."/>
            <person name="Harris N.L."/>
            <person name="Harvey D."/>
            <person name="Heiman T.J."/>
            <person name="Hernandez J.R."/>
            <person name="Houck J."/>
            <person name="Hostin D."/>
            <person name="Houston K.A."/>
            <person name="Howland T.J."/>
            <person name="Wei M.H."/>
            <person name="Ibegwam C."/>
            <person name="Jalali M."/>
            <person name="Kalush F."/>
            <person name="Karpen G.H."/>
            <person name="Ke Z."/>
            <person name="Kennison J.A."/>
            <person name="Ketchum K.A."/>
            <person name="Kimmel B.E."/>
            <person name="Kodira C.D."/>
            <person name="Kraft C."/>
            <person name="Kravitz S."/>
            <person name="Kulp D."/>
            <person name="Lai Z."/>
            <person name="Lasko P."/>
            <person name="Lei Y."/>
            <person name="Levitsky A.A."/>
            <person name="Li J."/>
            <person name="Li Z."/>
            <person name="Liang Y."/>
            <person name="Lin X."/>
            <person name="Liu X."/>
            <person name="Mattei B."/>
            <person name="McIntosh T.C."/>
            <person name="McLeod M.P."/>
            <person name="McPherson D."/>
            <person name="Merkulov G."/>
            <person name="Milshina N.V."/>
            <person name="Mobarry C."/>
            <person name="Morris J."/>
            <person name="Moshrefi A."/>
            <person name="Mount S.M."/>
            <person name="Moy M."/>
            <person name="Murphy B."/>
            <person name="Murphy L."/>
            <person name="Muzny D.M."/>
            <person name="Nelson D.L."/>
            <person name="Nelson D.R."/>
            <person name="Nelson K.A."/>
            <person name="Nixon K."/>
            <person name="Nusskern D.R."/>
            <person name="Pacleb J.M."/>
            <person name="Palazzolo M."/>
            <person name="Pittman G.S."/>
            <person name="Pan S."/>
            <person name="Pollard J."/>
            <person name="Puri V."/>
            <person name="Reese M.G."/>
            <person name="Reinert K."/>
            <person name="Remington K."/>
            <person name="Saunders R.D."/>
            <person name="Scheeler F."/>
            <person name="Shen H."/>
            <person name="Shue B.C."/>
            <person name="Siden-Kiamos I."/>
            <person name="Simpson M."/>
            <person name="Skupski M.P."/>
            <person name="Smith T."/>
            <person name="Spier E."/>
            <person name="Spradling A.C."/>
            <person name="Stapleton M."/>
            <person name="Strong R."/>
            <person name="Sun E."/>
            <person name="Svirskas R."/>
            <person name="Tector C."/>
            <person name="Turner R."/>
            <person name="Venter E."/>
            <person name="Wang A.H."/>
            <person name="Wang X."/>
            <person name="Wang Z.Y."/>
            <person name="Wassarman D.A."/>
            <person name="Weinstock G.M."/>
            <person name="Weissenbach J."/>
            <person name="Williams S.M."/>
            <person name="WoodageT"/>
            <person name="Worley K.C."/>
            <person name="Wu D."/>
            <person name="Yang S."/>
            <person name="Yao Q.A."/>
            <person name="Ye J."/>
            <person name="Yeh R.F."/>
            <person name="Zaveri J.S."/>
            <person name="Zhan M."/>
            <person name="Zhang G."/>
            <person name="Zhao Q."/>
            <person name="Zheng L."/>
            <person name="Zheng X.H."/>
            <person name="Zhong F.N."/>
            <person name="Zhong W."/>
            <person name="Zhou X."/>
            <person name="Zhu S."/>
            <person name="Zhu X."/>
            <person name="Smith H.O."/>
            <person name="Gibbs R.A."/>
            <person name="Myers E.W."/>
            <person name="Rubin G.M."/>
            <person name="Venter J.C."/>
        </authorList>
    </citation>
    <scope>NUCLEOTIDE SEQUENCE [LARGE SCALE GENOMIC DNA]</scope>
    <source>
        <strain evidence="5">Berkeley</strain>
    </source>
</reference>
<dbReference type="RefSeq" id="NP_001286240.1">
    <property type="nucleotide sequence ID" value="NM_001299311.1"/>
</dbReference>
<feature type="compositionally biased region" description="Low complexity" evidence="1">
    <location>
        <begin position="14"/>
        <end position="40"/>
    </location>
</feature>
<reference evidence="2" key="12">
    <citation type="journal article" date="2015" name="Genome Res.">
        <title>The Release 6 reference sequence of the Drosophila melanogaster genome.</title>
        <authorList>
            <person name="Hoskins R.A."/>
            <person name="Carlson J.W."/>
            <person name="Wan K.H."/>
            <person name="Park S."/>
            <person name="Mendez I."/>
            <person name="Galle S.E."/>
            <person name="Booth B.W."/>
            <person name="Pfeiffer B.D."/>
            <person name="George R.A."/>
            <person name="Svirskas R."/>
            <person name="Krzywinski M."/>
            <person name="Schein J."/>
            <person name="Accardo M.C."/>
            <person name="Damia E."/>
            <person name="Messina G."/>
            <person name="Mendez-Lago M."/>
            <person name="de Pablos B."/>
            <person name="Demakova O.V."/>
            <person name="Andreyeva E.N."/>
            <person name="Boldyreva L.V."/>
            <person name="Marra M."/>
            <person name="Carvalho A.B."/>
            <person name="Dimitri P."/>
            <person name="Villasante A."/>
            <person name="Zhimulev I.F."/>
            <person name="Rubin G.M."/>
            <person name="Karpen G.H."/>
            <person name="Celniker S.E."/>
        </authorList>
    </citation>
    <scope>NUCLEOTIDE SEQUENCE</scope>
</reference>
<reference evidence="2" key="11">
    <citation type="journal article" date="2015" name="G3 (Bethesda)">
        <title>Gene Model Annotations for Drosophila melanogaster: The Rule-Benders.</title>
        <authorList>
            <consortium name="FlyBase Consortium"/>
            <person name="Crosby M.A."/>
            <person name="Gramates L.S."/>
            <person name="Dos Santos G."/>
            <person name="Matthews B.B."/>
            <person name="St Pierre S.E."/>
            <person name="Zhou P."/>
            <person name="Schroeder A.J."/>
            <person name="Falls K."/>
            <person name="Emmert D.B."/>
            <person name="Russo S.M."/>
            <person name="Gelbart W.M."/>
            <person name="null"/>
        </authorList>
    </citation>
    <scope>NUCLEOTIDE SEQUENCE</scope>
</reference>
<dbReference type="EMBL" id="AE013599">
    <property type="protein sequence ID" value="AHN56037.1"/>
    <property type="molecule type" value="Genomic_DNA"/>
</dbReference>
<protein>
    <submittedName>
        <fullName evidence="2">Uncharacterized protein, isoform A</fullName>
    </submittedName>
    <submittedName>
        <fullName evidence="3">Uncharacterized protein, isoform B</fullName>
    </submittedName>
</protein>
<reference evidence="2 5" key="2">
    <citation type="journal article" date="2002" name="Genome Biol.">
        <title>Finishing a whole-genome shotgun: release 3 of the Drosophila melanogaster euchromatic genome sequence.</title>
        <authorList>
            <person name="Celniker S.E."/>
            <person name="Wheeler D.A."/>
            <person name="Kronmiller B."/>
            <person name="Carlson J.W."/>
            <person name="Halpern A."/>
            <person name="Patel S."/>
            <person name="Adams M."/>
            <person name="Champe M."/>
            <person name="Dugan S.P."/>
            <person name="Frise E."/>
            <person name="Hodgson A."/>
            <person name="George R.A."/>
            <person name="Hoskins R.A."/>
            <person name="Laverty T."/>
            <person name="Muzny D.M."/>
            <person name="Nelson C.R."/>
            <person name="Pacleb J.M."/>
            <person name="Park S."/>
            <person name="Pfeiffer B.D."/>
            <person name="Richards S."/>
            <person name="Sodergren E.J."/>
            <person name="Svirskas R."/>
            <person name="Tabor P.E."/>
            <person name="Wan K."/>
            <person name="Stapleton M."/>
            <person name="Sutton G.G."/>
            <person name="Venter C."/>
            <person name="Weinstock G."/>
            <person name="Scherer S.E."/>
            <person name="Myers E.W."/>
            <person name="Gibbs R.A."/>
            <person name="Rubin G.M."/>
        </authorList>
    </citation>
    <scope>NUCLEOTIDE SEQUENCE [LARGE SCALE GENOMIC DNA]</scope>
    <source>
        <strain evidence="5">Berkeley</strain>
    </source>
</reference>
<dbReference type="VEuPathDB" id="VectorBase:FBgn0266486"/>